<evidence type="ECO:0000256" key="5">
    <source>
        <dbReference type="SAM" id="MobiDB-lite"/>
    </source>
</evidence>
<reference evidence="7" key="2">
    <citation type="submission" date="2021-01" db="UniProtKB">
        <authorList>
            <consortium name="EnsemblMetazoa"/>
        </authorList>
    </citation>
    <scope>IDENTIFICATION</scope>
</reference>
<proteinExistence type="predicted"/>
<feature type="region of interest" description="Disordered" evidence="5">
    <location>
        <begin position="236"/>
        <end position="397"/>
    </location>
</feature>
<keyword evidence="2 6" id="KW-0812">Transmembrane</keyword>
<feature type="compositionally biased region" description="Acidic residues" evidence="5">
    <location>
        <begin position="338"/>
        <end position="367"/>
    </location>
</feature>
<protein>
    <submittedName>
        <fullName evidence="7">Uncharacterized protein</fullName>
    </submittedName>
</protein>
<feature type="compositionally biased region" description="Basic and acidic residues" evidence="5">
    <location>
        <begin position="237"/>
        <end position="247"/>
    </location>
</feature>
<organism evidence="7 8">
    <name type="scientific">Strongylocentrotus purpuratus</name>
    <name type="common">Purple sea urchin</name>
    <dbReference type="NCBI Taxonomy" id="7668"/>
    <lineage>
        <taxon>Eukaryota</taxon>
        <taxon>Metazoa</taxon>
        <taxon>Echinodermata</taxon>
        <taxon>Eleutherozoa</taxon>
        <taxon>Echinozoa</taxon>
        <taxon>Echinoidea</taxon>
        <taxon>Euechinoidea</taxon>
        <taxon>Echinacea</taxon>
        <taxon>Camarodonta</taxon>
        <taxon>Echinidea</taxon>
        <taxon>Strongylocentrotidae</taxon>
        <taxon>Strongylocentrotus</taxon>
    </lineage>
</organism>
<evidence type="ECO:0000313" key="8">
    <source>
        <dbReference type="Proteomes" id="UP000007110"/>
    </source>
</evidence>
<dbReference type="OMA" id="QICAMFC"/>
<evidence type="ECO:0000256" key="1">
    <source>
        <dbReference type="ARBA" id="ARBA00004141"/>
    </source>
</evidence>
<comment type="subcellular location">
    <subcellularLocation>
        <location evidence="1">Membrane</location>
        <topology evidence="1">Multi-pass membrane protein</topology>
    </subcellularLocation>
</comment>
<feature type="compositionally biased region" description="Basic and acidic residues" evidence="5">
    <location>
        <begin position="297"/>
        <end position="309"/>
    </location>
</feature>
<feature type="transmembrane region" description="Helical" evidence="6">
    <location>
        <begin position="28"/>
        <end position="45"/>
    </location>
</feature>
<sequence length="397" mass="45340">MIPIFELTIWFALRFPDSGIYLESIRQLYQAVLVYNYVVYLVAFFEEVPNFDNRLAMKPQIRSRTLFCWKKATPNKRTAFQTKTFLQGWFSPDGAYLWVTIFLTIAQICAMFCLSLLRKVTREELQMLPKSSSQFVGVHLALFFDHFQTMFLRLLANYGAIKSSYPGFVGDKQEFATMWENFLLCFEMVLVALLFNYAFDYRRYKVEGQPRLSFAQSLKQIWGVSDVASNIIGRFRQRGDHTSRDDNQQQTTAGSPASQQNGAPPKEEAEPPRRRKPGTNFDHAAEIHSPRNQDGGDQNHDGGEPRPNQDGEPNQVHGIENPGFQGESRQEHSKPTEEDGLGDDASEDTDDFLDEEFPTDDEDDSDIDNGLPFDGRLDAPRGAKPQGRRVKKVSYAE</sequence>
<dbReference type="Proteomes" id="UP000007110">
    <property type="component" value="Unassembled WGS sequence"/>
</dbReference>
<dbReference type="AlphaFoldDB" id="A0A7M7NM73"/>
<dbReference type="InterPro" id="IPR005178">
    <property type="entry name" value="Ostalpha/TMEM184C"/>
</dbReference>
<dbReference type="OrthoDB" id="5348404at2759"/>
<feature type="transmembrane region" description="Helical" evidence="6">
    <location>
        <begin position="95"/>
        <end position="117"/>
    </location>
</feature>
<reference evidence="8" key="1">
    <citation type="submission" date="2015-02" db="EMBL/GenBank/DDBJ databases">
        <title>Genome sequencing for Strongylocentrotus purpuratus.</title>
        <authorList>
            <person name="Murali S."/>
            <person name="Liu Y."/>
            <person name="Vee V."/>
            <person name="English A."/>
            <person name="Wang M."/>
            <person name="Skinner E."/>
            <person name="Han Y."/>
            <person name="Muzny D.M."/>
            <person name="Worley K.C."/>
            <person name="Gibbs R.A."/>
        </authorList>
    </citation>
    <scope>NUCLEOTIDE SEQUENCE</scope>
</reference>
<feature type="compositionally biased region" description="Basic and acidic residues" evidence="5">
    <location>
        <begin position="328"/>
        <end position="337"/>
    </location>
</feature>
<dbReference type="Pfam" id="PF03619">
    <property type="entry name" value="Solute_trans_a"/>
    <property type="match status" value="2"/>
</dbReference>
<evidence type="ECO:0000256" key="4">
    <source>
        <dbReference type="ARBA" id="ARBA00023136"/>
    </source>
</evidence>
<feature type="transmembrane region" description="Helical" evidence="6">
    <location>
        <begin position="138"/>
        <end position="161"/>
    </location>
</feature>
<feature type="transmembrane region" description="Helical" evidence="6">
    <location>
        <begin position="181"/>
        <end position="199"/>
    </location>
</feature>
<evidence type="ECO:0000256" key="3">
    <source>
        <dbReference type="ARBA" id="ARBA00022989"/>
    </source>
</evidence>
<keyword evidence="4 6" id="KW-0472">Membrane</keyword>
<evidence type="ECO:0000256" key="2">
    <source>
        <dbReference type="ARBA" id="ARBA00022692"/>
    </source>
</evidence>
<dbReference type="PANTHER" id="PTHR23423">
    <property type="entry name" value="ORGANIC SOLUTE TRANSPORTER-RELATED"/>
    <property type="match status" value="1"/>
</dbReference>
<dbReference type="GO" id="GO:0022857">
    <property type="term" value="F:transmembrane transporter activity"/>
    <property type="evidence" value="ECO:0000318"/>
    <property type="project" value="GO_Central"/>
</dbReference>
<dbReference type="GO" id="GO:0016020">
    <property type="term" value="C:membrane"/>
    <property type="evidence" value="ECO:0000318"/>
    <property type="project" value="GO_Central"/>
</dbReference>
<dbReference type="KEGG" id="spu:115922798"/>
<dbReference type="EnsemblMetazoa" id="XM_030982500">
    <property type="protein sequence ID" value="XP_030838360"/>
    <property type="gene ID" value="LOC115922798"/>
</dbReference>
<evidence type="ECO:0000256" key="6">
    <source>
        <dbReference type="SAM" id="Phobius"/>
    </source>
</evidence>
<feature type="compositionally biased region" description="Polar residues" evidence="5">
    <location>
        <begin position="248"/>
        <end position="262"/>
    </location>
</feature>
<evidence type="ECO:0000313" key="7">
    <source>
        <dbReference type="EnsemblMetazoa" id="XP_030838360"/>
    </source>
</evidence>
<keyword evidence="3 6" id="KW-1133">Transmembrane helix</keyword>
<keyword evidence="8" id="KW-1185">Reference proteome</keyword>
<feature type="compositionally biased region" description="Basic residues" evidence="5">
    <location>
        <begin position="386"/>
        <end position="397"/>
    </location>
</feature>
<dbReference type="RefSeq" id="XP_030838360.1">
    <property type="nucleotide sequence ID" value="XM_030982500.1"/>
</dbReference>
<dbReference type="GeneID" id="115922798"/>
<dbReference type="SMART" id="SM01417">
    <property type="entry name" value="Solute_trans_a"/>
    <property type="match status" value="1"/>
</dbReference>
<accession>A0A7M7NM73</accession>
<name>A0A7M7NM73_STRPU</name>
<dbReference type="InParanoid" id="A0A7M7NM73"/>